<dbReference type="PaxDb" id="7159-AAEL012773-PA"/>
<evidence type="ECO:0000256" key="7">
    <source>
        <dbReference type="ARBA" id="ARBA00022723"/>
    </source>
</evidence>
<evidence type="ECO:0000313" key="17">
    <source>
        <dbReference type="EMBL" id="EAT35032.2"/>
    </source>
</evidence>
<keyword evidence="13 16" id="KW-0472">Membrane</keyword>
<dbReference type="EMBL" id="CH477923">
    <property type="protein sequence ID" value="EAT35032.2"/>
    <property type="molecule type" value="Genomic_DNA"/>
</dbReference>
<evidence type="ECO:0000256" key="5">
    <source>
        <dbReference type="ARBA" id="ARBA00010617"/>
    </source>
</evidence>
<dbReference type="SUPFAM" id="SSF48264">
    <property type="entry name" value="Cytochrome P450"/>
    <property type="match status" value="1"/>
</dbReference>
<comment type="function">
    <text evidence="2">May be involved in the metabolism of insect hormones and in the breakdown of synthetic insecticides.</text>
</comment>
<keyword evidence="6 14" id="KW-0349">Heme</keyword>
<evidence type="ECO:0000256" key="10">
    <source>
        <dbReference type="ARBA" id="ARBA00023002"/>
    </source>
</evidence>
<evidence type="ECO:0000313" key="18">
    <source>
        <dbReference type="Proteomes" id="UP000682892"/>
    </source>
</evidence>
<keyword evidence="8" id="KW-0256">Endoplasmic reticulum</keyword>
<dbReference type="VEuPathDB" id="VectorBase:AAEL022568"/>
<dbReference type="Pfam" id="PF00067">
    <property type="entry name" value="p450"/>
    <property type="match status" value="1"/>
</dbReference>
<dbReference type="InterPro" id="IPR017972">
    <property type="entry name" value="Cyt_P450_CS"/>
</dbReference>
<dbReference type="PhylomeDB" id="Q16L56"/>
<dbReference type="PANTHER" id="PTHR24291:SF189">
    <property type="entry name" value="CYTOCHROME P450 4C3-RELATED"/>
    <property type="match status" value="1"/>
</dbReference>
<comment type="cofactor">
    <cofactor evidence="1 14">
        <name>heme</name>
        <dbReference type="ChEBI" id="CHEBI:30413"/>
    </cofactor>
</comment>
<evidence type="ECO:0000256" key="13">
    <source>
        <dbReference type="ARBA" id="ARBA00023136"/>
    </source>
</evidence>
<evidence type="ECO:0000256" key="3">
    <source>
        <dbReference type="ARBA" id="ARBA00004174"/>
    </source>
</evidence>
<dbReference type="GO" id="GO:0005789">
    <property type="term" value="C:endoplasmic reticulum membrane"/>
    <property type="evidence" value="ECO:0007669"/>
    <property type="project" value="UniProtKB-SubCell"/>
</dbReference>
<protein>
    <submittedName>
        <fullName evidence="17">AAEL012773-PA</fullName>
    </submittedName>
</protein>
<comment type="subcellular location">
    <subcellularLocation>
        <location evidence="4">Endoplasmic reticulum membrane</location>
        <topology evidence="4">Peripheral membrane protein</topology>
    </subcellularLocation>
    <subcellularLocation>
        <location evidence="3">Microsome membrane</location>
        <topology evidence="3">Peripheral membrane protein</topology>
    </subcellularLocation>
</comment>
<evidence type="ECO:0000256" key="15">
    <source>
        <dbReference type="RuleBase" id="RU000461"/>
    </source>
</evidence>
<dbReference type="GO" id="GO:0016705">
    <property type="term" value="F:oxidoreductase activity, acting on paired donors, with incorporation or reduction of molecular oxygen"/>
    <property type="evidence" value="ECO:0007669"/>
    <property type="project" value="InterPro"/>
</dbReference>
<comment type="similarity">
    <text evidence="5 15">Belongs to the cytochrome P450 family.</text>
</comment>
<dbReference type="PANTHER" id="PTHR24291">
    <property type="entry name" value="CYTOCHROME P450 FAMILY 4"/>
    <property type="match status" value="1"/>
</dbReference>
<evidence type="ECO:0000256" key="9">
    <source>
        <dbReference type="ARBA" id="ARBA00022848"/>
    </source>
</evidence>
<dbReference type="InterPro" id="IPR036396">
    <property type="entry name" value="Cyt_P450_sf"/>
</dbReference>
<dbReference type="GO" id="GO:0004497">
    <property type="term" value="F:monooxygenase activity"/>
    <property type="evidence" value="ECO:0007669"/>
    <property type="project" value="UniProtKB-KW"/>
</dbReference>
<evidence type="ECO:0000256" key="2">
    <source>
        <dbReference type="ARBA" id="ARBA00003690"/>
    </source>
</evidence>
<dbReference type="Proteomes" id="UP000682892">
    <property type="component" value="Unassembled WGS sequence"/>
</dbReference>
<evidence type="ECO:0000256" key="14">
    <source>
        <dbReference type="PIRSR" id="PIRSR602401-1"/>
    </source>
</evidence>
<evidence type="ECO:0000256" key="6">
    <source>
        <dbReference type="ARBA" id="ARBA00022617"/>
    </source>
</evidence>
<name>Q16L56_AEDAE</name>
<dbReference type="eggNOG" id="KOG0157">
    <property type="taxonomic scope" value="Eukaryota"/>
</dbReference>
<reference evidence="17" key="2">
    <citation type="journal article" date="2007" name="Science">
        <title>Genome sequence of Aedes aegypti, a major arbovirus vector.</title>
        <authorList>
            <person name="Nene V."/>
            <person name="Wortman J.R."/>
            <person name="Lawson D."/>
            <person name="Haas B."/>
            <person name="Kodira C."/>
            <person name="Tu Z.J."/>
            <person name="Loftus B."/>
            <person name="Xi Z."/>
            <person name="Megy K."/>
            <person name="Grabherr M."/>
            <person name="Ren Q."/>
            <person name="Zdobnov E.M."/>
            <person name="Lobo N.F."/>
            <person name="Campbell K.S."/>
            <person name="Brown S.E."/>
            <person name="Bonaldo M.F."/>
            <person name="Zhu J."/>
            <person name="Sinkins S.P."/>
            <person name="Hogenkamp D.G."/>
            <person name="Amedeo P."/>
            <person name="Arensburger P."/>
            <person name="Atkinson P.W."/>
            <person name="Bidwell S."/>
            <person name="Biedler J."/>
            <person name="Birney E."/>
            <person name="Bruggner R.V."/>
            <person name="Costas J."/>
            <person name="Coy M.R."/>
            <person name="Crabtree J."/>
            <person name="Crawford M."/>
            <person name="Debruyn B."/>
            <person name="Decaprio D."/>
            <person name="Eiglmeier K."/>
            <person name="Eisenstadt E."/>
            <person name="El-Dorry H."/>
            <person name="Gelbart W.M."/>
            <person name="Gomes S.L."/>
            <person name="Hammond M."/>
            <person name="Hannick L.I."/>
            <person name="Hogan J.R."/>
            <person name="Holmes M.H."/>
            <person name="Jaffe D."/>
            <person name="Johnston J.S."/>
            <person name="Kennedy R.C."/>
            <person name="Koo H."/>
            <person name="Kravitz S."/>
            <person name="Kriventseva E.V."/>
            <person name="Kulp D."/>
            <person name="Labutti K."/>
            <person name="Lee E."/>
            <person name="Li S."/>
            <person name="Lovin D.D."/>
            <person name="Mao C."/>
            <person name="Mauceli E."/>
            <person name="Menck C.F."/>
            <person name="Miller J.R."/>
            <person name="Montgomery P."/>
            <person name="Mori A."/>
            <person name="Nascimento A.L."/>
            <person name="Naveira H.F."/>
            <person name="Nusbaum C."/>
            <person name="O'leary S."/>
            <person name="Orvis J."/>
            <person name="Pertea M."/>
            <person name="Quesneville H."/>
            <person name="Reidenbach K.R."/>
            <person name="Rogers Y.H."/>
            <person name="Roth C.W."/>
            <person name="Schneider J.R."/>
            <person name="Schatz M."/>
            <person name="Shumway M."/>
            <person name="Stanke M."/>
            <person name="Stinson E.O."/>
            <person name="Tubio J.M."/>
            <person name="Vanzee J.P."/>
            <person name="Verjovski-Almeida S."/>
            <person name="Werner D."/>
            <person name="White O."/>
            <person name="Wyder S."/>
            <person name="Zeng Q."/>
            <person name="Zhao Q."/>
            <person name="Zhao Y."/>
            <person name="Hill C.A."/>
            <person name="Raikhel A.S."/>
            <person name="Soares M.B."/>
            <person name="Knudson D.L."/>
            <person name="Lee N.H."/>
            <person name="Galagan J."/>
            <person name="Salzberg S.L."/>
            <person name="Paulsen I.T."/>
            <person name="Dimopoulos G."/>
            <person name="Collins F.H."/>
            <person name="Birren B."/>
            <person name="Fraser-Liggett C.M."/>
            <person name="Severson D.W."/>
        </authorList>
    </citation>
    <scope>NUCLEOTIDE SEQUENCE [LARGE SCALE GENOMIC DNA]</scope>
    <source>
        <strain evidence="17">Liverpool</strain>
    </source>
</reference>
<dbReference type="GO" id="GO:0005506">
    <property type="term" value="F:iron ion binding"/>
    <property type="evidence" value="ECO:0007669"/>
    <property type="project" value="InterPro"/>
</dbReference>
<dbReference type="HOGENOM" id="CLU_001570_5_1_1"/>
<keyword evidence="7 14" id="KW-0479">Metal-binding</keyword>
<evidence type="ECO:0000256" key="8">
    <source>
        <dbReference type="ARBA" id="ARBA00022824"/>
    </source>
</evidence>
<feature type="binding site" description="axial binding residue" evidence="14">
    <location>
        <position position="450"/>
    </location>
    <ligand>
        <name>heme</name>
        <dbReference type="ChEBI" id="CHEBI:30413"/>
    </ligand>
    <ligandPart>
        <name>Fe</name>
        <dbReference type="ChEBI" id="CHEBI:18248"/>
    </ligandPart>
</feature>
<sequence>MWWYLLVPYICAGVIIVVSYVHWTRRKMYKTLATMSCPKTLPLIGHAHKFFNATAESIADGLKFFAEFPSPVVIHLGPSPQVAIFDPEQARIVLNSQNCLDKAFFYSFLRVPGTLISSPGPLWRSQRKALNSSLGPAILGSFIPIFNNKSAILVDLLEKYAGEPERDFSVDIAKCFLDQIYETAFGCNFSMQTSPEGDKTVDMMGDYMHIVSKRFFTIWQYPEVLYRMTDAYKTEQALLKAHHEITENIVRQVKFHEQINMTDEKFAALDGSSKTHNFIECLVKYMRTSVHTSQADIFSHIDMTLFAGNDTTAKSLSYVLLLMAMHPEVQERCYQEVMEVCPGEERFISAEDTANLTYLDMVCKEGMRLFPVVPIMARVTNNDVKLDGKYEHHTIPANCNIILGVYQMHRDPSIWGPNADQFNPDNFLPENAAKRHPYAYLPFSAGPRNCMGLRYARIAMKVTAAHILKKYRLRTSLTLEELRVSYGVMLNIANGVLMSLEKR</sequence>
<dbReference type="PROSITE" id="PS00086">
    <property type="entry name" value="CYTOCHROME_P450"/>
    <property type="match status" value="1"/>
</dbReference>
<dbReference type="InterPro" id="IPR050196">
    <property type="entry name" value="Cytochrome_P450_Monoox"/>
</dbReference>
<dbReference type="PRINTS" id="PR00385">
    <property type="entry name" value="P450"/>
</dbReference>
<dbReference type="PRINTS" id="PR00463">
    <property type="entry name" value="EP450I"/>
</dbReference>
<feature type="transmembrane region" description="Helical" evidence="16">
    <location>
        <begin position="6"/>
        <end position="23"/>
    </location>
</feature>
<dbReference type="AlphaFoldDB" id="Q16L56"/>
<keyword evidence="11 14" id="KW-0408">Iron</keyword>
<dbReference type="InterPro" id="IPR001128">
    <property type="entry name" value="Cyt_P450"/>
</dbReference>
<evidence type="ECO:0000256" key="16">
    <source>
        <dbReference type="SAM" id="Phobius"/>
    </source>
</evidence>
<evidence type="ECO:0000256" key="11">
    <source>
        <dbReference type="ARBA" id="ARBA00023004"/>
    </source>
</evidence>
<dbReference type="Gene3D" id="1.10.630.10">
    <property type="entry name" value="Cytochrome P450"/>
    <property type="match status" value="1"/>
</dbReference>
<evidence type="ECO:0000256" key="1">
    <source>
        <dbReference type="ARBA" id="ARBA00001971"/>
    </source>
</evidence>
<evidence type="ECO:0000256" key="12">
    <source>
        <dbReference type="ARBA" id="ARBA00023033"/>
    </source>
</evidence>
<keyword evidence="12 15" id="KW-0503">Monooxygenase</keyword>
<evidence type="ECO:0000256" key="4">
    <source>
        <dbReference type="ARBA" id="ARBA00004406"/>
    </source>
</evidence>
<keyword evidence="16" id="KW-0812">Transmembrane</keyword>
<keyword evidence="10 15" id="KW-0560">Oxidoreductase</keyword>
<proteinExistence type="inferred from homology"/>
<keyword evidence="9" id="KW-0492">Microsome</keyword>
<reference evidence="17" key="3">
    <citation type="submission" date="2012-09" db="EMBL/GenBank/DDBJ databases">
        <authorList>
            <consortium name="VectorBase"/>
        </authorList>
    </citation>
    <scope>NUCLEOTIDE SEQUENCE</scope>
    <source>
        <strain evidence="17">Liverpool</strain>
    </source>
</reference>
<organism evidence="17 18">
    <name type="scientific">Aedes aegypti</name>
    <name type="common">Yellowfever mosquito</name>
    <name type="synonym">Culex aegypti</name>
    <dbReference type="NCBI Taxonomy" id="7159"/>
    <lineage>
        <taxon>Eukaryota</taxon>
        <taxon>Metazoa</taxon>
        <taxon>Ecdysozoa</taxon>
        <taxon>Arthropoda</taxon>
        <taxon>Hexapoda</taxon>
        <taxon>Insecta</taxon>
        <taxon>Pterygota</taxon>
        <taxon>Neoptera</taxon>
        <taxon>Endopterygota</taxon>
        <taxon>Diptera</taxon>
        <taxon>Nematocera</taxon>
        <taxon>Culicoidea</taxon>
        <taxon>Culicidae</taxon>
        <taxon>Culicinae</taxon>
        <taxon>Aedini</taxon>
        <taxon>Aedes</taxon>
        <taxon>Stegomyia</taxon>
    </lineage>
</organism>
<accession>Q16L56</accession>
<keyword evidence="16" id="KW-1133">Transmembrane helix</keyword>
<dbReference type="GO" id="GO:0020037">
    <property type="term" value="F:heme binding"/>
    <property type="evidence" value="ECO:0007669"/>
    <property type="project" value="InterPro"/>
</dbReference>
<dbReference type="CDD" id="cd11057">
    <property type="entry name" value="CYP313-like"/>
    <property type="match status" value="1"/>
</dbReference>
<reference evidence="17" key="1">
    <citation type="submission" date="2005-10" db="EMBL/GenBank/DDBJ databases">
        <authorList>
            <person name="Loftus B.J."/>
            <person name="Nene V.M."/>
            <person name="Hannick L.I."/>
            <person name="Bidwell S."/>
            <person name="Haas B."/>
            <person name="Amedeo P."/>
            <person name="Orvis J."/>
            <person name="Wortman J.R."/>
            <person name="White O.R."/>
            <person name="Salzberg S."/>
            <person name="Shumway M."/>
            <person name="Koo H."/>
            <person name="Zhao Y."/>
            <person name="Holmes M."/>
            <person name="Miller J."/>
            <person name="Schatz M."/>
            <person name="Pop M."/>
            <person name="Pai G."/>
            <person name="Utterback T."/>
            <person name="Rogers Y.-H."/>
            <person name="Kravitz S."/>
            <person name="Fraser C.M."/>
        </authorList>
    </citation>
    <scope>NUCLEOTIDE SEQUENCE</scope>
    <source>
        <strain evidence="17">Liverpool</strain>
    </source>
</reference>
<dbReference type="InterPro" id="IPR002401">
    <property type="entry name" value="Cyt_P450_E_grp-I"/>
</dbReference>
<gene>
    <name evidence="17" type="primary">CYP325M1</name>
    <name evidence="17" type="ORF">AaeL_AAEL012773</name>
</gene>